<dbReference type="Pfam" id="PF01553">
    <property type="entry name" value="Acyltransferase"/>
    <property type="match status" value="1"/>
</dbReference>
<dbReference type="GO" id="GO:0008374">
    <property type="term" value="F:O-acyltransferase activity"/>
    <property type="evidence" value="ECO:0007669"/>
    <property type="project" value="TreeGrafter"/>
</dbReference>
<dbReference type="SUPFAM" id="SSF69593">
    <property type="entry name" value="Glycerol-3-phosphate (1)-acyltransferase"/>
    <property type="match status" value="1"/>
</dbReference>
<proteinExistence type="predicted"/>
<comment type="caution">
    <text evidence="8">The sequence shown here is derived from an EMBL/GenBank/DDBJ whole genome shotgun (WGS) entry which is preliminary data.</text>
</comment>
<dbReference type="EMBL" id="JAAEDM010000018">
    <property type="protein sequence ID" value="MBR0671409.1"/>
    <property type="molecule type" value="Genomic_DNA"/>
</dbReference>
<dbReference type="RefSeq" id="WP_211861782.1">
    <property type="nucleotide sequence ID" value="NZ_JAAEDM010000018.1"/>
</dbReference>
<comment type="catalytic activity">
    <reaction evidence="6">
        <text>1'-[1,2-diacyl-sn-glycero-3-phospho],3'-[1-acyl-sn-glycero-3-phospho]-glycerol + a 1,2-diacyl-sn-glycero-3-phosphocholine = a cardiolipin + a 1-acyl-sn-glycero-3-phosphocholine</text>
        <dbReference type="Rhea" id="RHEA:33731"/>
        <dbReference type="ChEBI" id="CHEBI:57643"/>
        <dbReference type="ChEBI" id="CHEBI:58168"/>
        <dbReference type="ChEBI" id="CHEBI:62237"/>
        <dbReference type="ChEBI" id="CHEBI:64743"/>
    </reaction>
    <physiologicalReaction direction="left-to-right" evidence="6">
        <dbReference type="Rhea" id="RHEA:33732"/>
    </physiologicalReaction>
    <physiologicalReaction direction="right-to-left" evidence="6">
        <dbReference type="Rhea" id="RHEA:33733"/>
    </physiologicalReaction>
</comment>
<reference evidence="8" key="1">
    <citation type="submission" date="2020-01" db="EMBL/GenBank/DDBJ databases">
        <authorList>
            <person name="Rat A."/>
        </authorList>
    </citation>
    <scope>NUCLEOTIDE SEQUENCE</scope>
    <source>
        <strain evidence="8">LMG 31231</strain>
    </source>
</reference>
<gene>
    <name evidence="8" type="ORF">GXW76_09520</name>
</gene>
<evidence type="ECO:0000256" key="2">
    <source>
        <dbReference type="ARBA" id="ARBA00022679"/>
    </source>
</evidence>
<dbReference type="CDD" id="cd07989">
    <property type="entry name" value="LPLAT_AGPAT-like"/>
    <property type="match status" value="1"/>
</dbReference>
<comment type="subcellular location">
    <subcellularLocation>
        <location evidence="1">Membrane</location>
        <topology evidence="1">Peripheral membrane protein</topology>
    </subcellularLocation>
</comment>
<reference evidence="8" key="2">
    <citation type="journal article" date="2021" name="Syst. Appl. Microbiol.">
        <title>Roseomonas hellenica sp. nov., isolated from roots of wild-growing Alkanna tinctoria.</title>
        <authorList>
            <person name="Rat A."/>
            <person name="Naranjo H.D."/>
            <person name="Lebbe L."/>
            <person name="Cnockaert M."/>
            <person name="Krigas N."/>
            <person name="Grigoriadou K."/>
            <person name="Maloupa E."/>
            <person name="Willems A."/>
        </authorList>
    </citation>
    <scope>NUCLEOTIDE SEQUENCE</scope>
    <source>
        <strain evidence="8">LMG 31231</strain>
    </source>
</reference>
<evidence type="ECO:0000313" key="9">
    <source>
        <dbReference type="Proteomes" id="UP001138751"/>
    </source>
</evidence>
<keyword evidence="9" id="KW-1185">Reference proteome</keyword>
<feature type="non-terminal residue" evidence="8">
    <location>
        <position position="1"/>
    </location>
</feature>
<evidence type="ECO:0000259" key="7">
    <source>
        <dbReference type="SMART" id="SM00563"/>
    </source>
</evidence>
<evidence type="ECO:0000256" key="4">
    <source>
        <dbReference type="ARBA" id="ARBA00023136"/>
    </source>
</evidence>
<dbReference type="PANTHER" id="PTHR12497">
    <property type="entry name" value="TAZ PROTEIN TAFAZZIN"/>
    <property type="match status" value="1"/>
</dbReference>
<dbReference type="GO" id="GO:0006644">
    <property type="term" value="P:phospholipid metabolic process"/>
    <property type="evidence" value="ECO:0007669"/>
    <property type="project" value="InterPro"/>
</dbReference>
<evidence type="ECO:0000256" key="6">
    <source>
        <dbReference type="ARBA" id="ARBA00047906"/>
    </source>
</evidence>
<dbReference type="PANTHER" id="PTHR12497:SF0">
    <property type="entry name" value="TAFAZZIN"/>
    <property type="match status" value="1"/>
</dbReference>
<keyword evidence="5 8" id="KW-0012">Acyltransferase</keyword>
<dbReference type="Proteomes" id="UP001138751">
    <property type="component" value="Unassembled WGS sequence"/>
</dbReference>
<sequence length="231" mass="24955">SPEDLAAEVARATGPRSPLLWPLRVAGWAAARGIGRMMFDLRATGTETVPRRGAFVIVANHVSDLDPGLVAAALPFAAARRLWWSGAVERLFGNALARGFAHTFQVFPVEERMPAQAVAMARAVLSRGEGLVWFPESWRSPDGRLQRFLPGIGVVLDGMPDVTVVPAHISGAFEAMPRDARLPRRHPVRIAFGAPVQVRDLAVAGEDPRQRAERMAEALQGLVAALVPDSH</sequence>
<feature type="domain" description="Phospholipid/glycerol acyltransferase" evidence="7">
    <location>
        <begin position="55"/>
        <end position="172"/>
    </location>
</feature>
<keyword evidence="2" id="KW-0808">Transferase</keyword>
<dbReference type="SMART" id="SM00563">
    <property type="entry name" value="PlsC"/>
    <property type="match status" value="1"/>
</dbReference>
<evidence type="ECO:0000256" key="5">
    <source>
        <dbReference type="ARBA" id="ARBA00023315"/>
    </source>
</evidence>
<dbReference type="GO" id="GO:0016020">
    <property type="term" value="C:membrane"/>
    <property type="evidence" value="ECO:0007669"/>
    <property type="project" value="UniProtKB-SubCell"/>
</dbReference>
<keyword evidence="3" id="KW-0443">Lipid metabolism</keyword>
<dbReference type="InterPro" id="IPR000872">
    <property type="entry name" value="Tafazzin"/>
</dbReference>
<dbReference type="AlphaFoldDB" id="A0A9X9WW80"/>
<evidence type="ECO:0000256" key="1">
    <source>
        <dbReference type="ARBA" id="ARBA00004170"/>
    </source>
</evidence>
<organism evidence="8 9">
    <name type="scientific">Neoroseomonas soli</name>
    <dbReference type="NCBI Taxonomy" id="1081025"/>
    <lineage>
        <taxon>Bacteria</taxon>
        <taxon>Pseudomonadati</taxon>
        <taxon>Pseudomonadota</taxon>
        <taxon>Alphaproteobacteria</taxon>
        <taxon>Acetobacterales</taxon>
        <taxon>Acetobacteraceae</taxon>
        <taxon>Neoroseomonas</taxon>
    </lineage>
</organism>
<evidence type="ECO:0000313" key="8">
    <source>
        <dbReference type="EMBL" id="MBR0671409.1"/>
    </source>
</evidence>
<protein>
    <submittedName>
        <fullName evidence="8">1-acyl-sn-glycerol-3-phosphate acyltransferase</fullName>
    </submittedName>
</protein>
<keyword evidence="4" id="KW-0472">Membrane</keyword>
<evidence type="ECO:0000256" key="3">
    <source>
        <dbReference type="ARBA" id="ARBA00023098"/>
    </source>
</evidence>
<accession>A0A9X9WW80</accession>
<dbReference type="InterPro" id="IPR002123">
    <property type="entry name" value="Plipid/glycerol_acylTrfase"/>
</dbReference>
<name>A0A9X9WW80_9PROT</name>